<protein>
    <recommendedName>
        <fullName evidence="4">YheV family metal-binding protein</fullName>
    </recommendedName>
</protein>
<comment type="caution">
    <text evidence="2">The sequence shown here is derived from an EMBL/GenBank/DDBJ whole genome shotgun (WGS) entry which is preliminary data.</text>
</comment>
<evidence type="ECO:0000256" key="1">
    <source>
        <dbReference type="SAM" id="MobiDB-lite"/>
    </source>
</evidence>
<dbReference type="InterPro" id="IPR012658">
    <property type="entry name" value="YheV"/>
</dbReference>
<evidence type="ECO:0000313" key="3">
    <source>
        <dbReference type="Proteomes" id="UP000218427"/>
    </source>
</evidence>
<dbReference type="Pfam" id="PF09526">
    <property type="entry name" value="DUF2387"/>
    <property type="match status" value="1"/>
</dbReference>
<proteinExistence type="predicted"/>
<dbReference type="EMBL" id="LRFG02000003">
    <property type="protein sequence ID" value="PCO05356.1"/>
    <property type="molecule type" value="Genomic_DNA"/>
</dbReference>
<organism evidence="2 3">
    <name type="scientific">Microbulbifer flavimaris</name>
    <dbReference type="NCBI Taxonomy" id="1781068"/>
    <lineage>
        <taxon>Bacteria</taxon>
        <taxon>Pseudomonadati</taxon>
        <taxon>Pseudomonadota</taxon>
        <taxon>Gammaproteobacteria</taxon>
        <taxon>Cellvibrionales</taxon>
        <taxon>Microbulbiferaceae</taxon>
        <taxon>Microbulbifer</taxon>
    </lineage>
</organism>
<keyword evidence="3" id="KW-1185">Reference proteome</keyword>
<accession>A0ABX4HZ46</accession>
<dbReference type="NCBIfam" id="TIGR02443">
    <property type="entry name" value="YheV family putative zinc ribbon protein"/>
    <property type="match status" value="1"/>
</dbReference>
<reference evidence="2" key="1">
    <citation type="submission" date="2017-08" db="EMBL/GenBank/DDBJ databases">
        <title>Microbulbifer marisrubri sp. nov., a halophilic alphaproteobacterium isolated from marine sediment of the Yellow Sea, China.</title>
        <authorList>
            <person name="Zhang G."/>
            <person name="Xiong Q."/>
        </authorList>
    </citation>
    <scope>NUCLEOTIDE SEQUENCE [LARGE SCALE GENOMIC DNA]</scope>
    <source>
        <strain evidence="2">WRN-8</strain>
    </source>
</reference>
<evidence type="ECO:0008006" key="4">
    <source>
        <dbReference type="Google" id="ProtNLM"/>
    </source>
</evidence>
<dbReference type="Proteomes" id="UP000218427">
    <property type="component" value="Unassembled WGS sequence"/>
</dbReference>
<name>A0ABX4HZ46_9GAMM</name>
<gene>
    <name evidence="2" type="ORF">AWR36_011050</name>
</gene>
<sequence>MKKRFIAGAVCPRCSEMDTIVNYRIGEKNYRECVSCGFKDEIRLQSSPAEIPTRVNERRRQEEIEAPVKILDPSSGKQNKKDNKNRH</sequence>
<feature type="region of interest" description="Disordered" evidence="1">
    <location>
        <begin position="47"/>
        <end position="87"/>
    </location>
</feature>
<evidence type="ECO:0000313" key="2">
    <source>
        <dbReference type="EMBL" id="PCO05356.1"/>
    </source>
</evidence>